<evidence type="ECO:0000256" key="1">
    <source>
        <dbReference type="ARBA" id="ARBA00022475"/>
    </source>
</evidence>
<dbReference type="SUPFAM" id="SSF64383">
    <property type="entry name" value="Cell-division protein ZipA, C-terminal domain"/>
    <property type="match status" value="1"/>
</dbReference>
<evidence type="ECO:0000256" key="7">
    <source>
        <dbReference type="ARBA" id="ARBA00023306"/>
    </source>
</evidence>
<keyword evidence="6 9" id="KW-0472">Membrane</keyword>
<dbReference type="Gene3D" id="3.30.1400.10">
    <property type="entry name" value="ZipA, C-terminal FtsZ-binding domain"/>
    <property type="match status" value="1"/>
</dbReference>
<dbReference type="PANTHER" id="PTHR38685">
    <property type="entry name" value="CELL DIVISION PROTEIN ZIPA"/>
    <property type="match status" value="1"/>
</dbReference>
<dbReference type="RefSeq" id="WP_114898172.1">
    <property type="nucleotide sequence ID" value="NZ_CP031222.1"/>
</dbReference>
<comment type="function">
    <text evidence="8">Essential cell division protein that stabilizes the FtsZ protofilaments by cross-linking them and that serves as a cytoplasmic membrane anchor for the Z ring. Also required for the recruitment to the septal ring of downstream cell division proteins.</text>
</comment>
<feature type="transmembrane region" description="Helical" evidence="10">
    <location>
        <begin position="6"/>
        <end position="24"/>
    </location>
</feature>
<proteinExistence type="inferred from homology"/>
<evidence type="ECO:0000256" key="9">
    <source>
        <dbReference type="RuleBase" id="RU003613"/>
    </source>
</evidence>
<dbReference type="Pfam" id="PF04354">
    <property type="entry name" value="ZipA_C"/>
    <property type="match status" value="1"/>
</dbReference>
<protein>
    <recommendedName>
        <fullName evidence="8">Cell division protein ZipA</fullName>
    </recommendedName>
</protein>
<organism evidence="12 13">
    <name type="scientific">Aquirhabdus parva</name>
    <dbReference type="NCBI Taxonomy" id="2283318"/>
    <lineage>
        <taxon>Bacteria</taxon>
        <taxon>Pseudomonadati</taxon>
        <taxon>Pseudomonadota</taxon>
        <taxon>Gammaproteobacteria</taxon>
        <taxon>Moraxellales</taxon>
        <taxon>Moraxellaceae</taxon>
        <taxon>Aquirhabdus</taxon>
    </lineage>
</organism>
<feature type="domain" description="ZipA C-terminal FtsZ-binding" evidence="11">
    <location>
        <begin position="222"/>
        <end position="353"/>
    </location>
</feature>
<evidence type="ECO:0000256" key="2">
    <source>
        <dbReference type="ARBA" id="ARBA00022519"/>
    </source>
</evidence>
<evidence type="ECO:0000256" key="8">
    <source>
        <dbReference type="RuleBase" id="RU003612"/>
    </source>
</evidence>
<comment type="similarity">
    <text evidence="8">Belongs to the ZipA family.</text>
</comment>
<keyword evidence="7 8" id="KW-0131">Cell cycle</keyword>
<dbReference type="GO" id="GO:0005886">
    <property type="term" value="C:plasma membrane"/>
    <property type="evidence" value="ECO:0007669"/>
    <property type="project" value="UniProtKB-SubCell"/>
</dbReference>
<dbReference type="Proteomes" id="UP000253940">
    <property type="component" value="Chromosome"/>
</dbReference>
<keyword evidence="3 8" id="KW-0132">Cell division</keyword>
<evidence type="ECO:0000313" key="13">
    <source>
        <dbReference type="Proteomes" id="UP000253940"/>
    </source>
</evidence>
<dbReference type="EMBL" id="CP031222">
    <property type="protein sequence ID" value="AXI02062.1"/>
    <property type="molecule type" value="Genomic_DNA"/>
</dbReference>
<dbReference type="GO" id="GO:0032153">
    <property type="term" value="C:cell division site"/>
    <property type="evidence" value="ECO:0007669"/>
    <property type="project" value="TreeGrafter"/>
</dbReference>
<accession>A0A345P453</accession>
<evidence type="ECO:0000259" key="11">
    <source>
        <dbReference type="SMART" id="SM00771"/>
    </source>
</evidence>
<comment type="subcellular location">
    <subcellularLocation>
        <location evidence="9">Cell inner membrane</location>
        <topology evidence="9">Single-pass type I membrane protein</topology>
    </subcellularLocation>
</comment>
<dbReference type="InterPro" id="IPR007449">
    <property type="entry name" value="ZipA_FtsZ-bd_C"/>
</dbReference>
<dbReference type="GO" id="GO:0000917">
    <property type="term" value="P:division septum assembly"/>
    <property type="evidence" value="ECO:0007669"/>
    <property type="project" value="TreeGrafter"/>
</dbReference>
<dbReference type="PANTHER" id="PTHR38685:SF1">
    <property type="entry name" value="CELL DIVISION PROTEIN ZIPA"/>
    <property type="match status" value="1"/>
</dbReference>
<gene>
    <name evidence="12" type="ORF">HYN46_03815</name>
</gene>
<evidence type="ECO:0000256" key="3">
    <source>
        <dbReference type="ARBA" id="ARBA00022618"/>
    </source>
</evidence>
<dbReference type="InterPro" id="IPR011919">
    <property type="entry name" value="Cell_div_ZipA"/>
</dbReference>
<dbReference type="OrthoDB" id="7054914at2"/>
<name>A0A345P453_9GAMM</name>
<keyword evidence="5 10" id="KW-1133">Transmembrane helix</keyword>
<evidence type="ECO:0000256" key="5">
    <source>
        <dbReference type="ARBA" id="ARBA00022989"/>
    </source>
</evidence>
<dbReference type="KEGG" id="mbah:HYN46_03815"/>
<reference evidence="12 13" key="1">
    <citation type="submission" date="2018-07" db="EMBL/GenBank/DDBJ databases">
        <title>Genome sequencing of Moraxellaceae gen. HYN0046.</title>
        <authorList>
            <person name="Kim M."/>
            <person name="Yi H."/>
        </authorList>
    </citation>
    <scope>NUCLEOTIDE SEQUENCE [LARGE SCALE GENOMIC DNA]</scope>
    <source>
        <strain evidence="12 13">HYN0046</strain>
    </source>
</reference>
<keyword evidence="4 9" id="KW-0812">Transmembrane</keyword>
<keyword evidence="13" id="KW-1185">Reference proteome</keyword>
<keyword evidence="1 9" id="KW-1003">Cell membrane</keyword>
<keyword evidence="2 9" id="KW-0997">Cell inner membrane</keyword>
<evidence type="ECO:0000313" key="12">
    <source>
        <dbReference type="EMBL" id="AXI02062.1"/>
    </source>
</evidence>
<dbReference type="SMART" id="SM00771">
    <property type="entry name" value="ZipA_C"/>
    <property type="match status" value="1"/>
</dbReference>
<evidence type="ECO:0000256" key="6">
    <source>
        <dbReference type="ARBA" id="ARBA00023136"/>
    </source>
</evidence>
<dbReference type="AlphaFoldDB" id="A0A345P453"/>
<sequence>MDILVVAGVIVAVILILVGLFLIFRRAPQPTAEKVVASEETPSPQIELPLDAVETDSAPTEPVISANDFITQTIHQHAAQHASQLHAEHVDKPQQVQGFDEDQPAVLATAHHAFKAPIQPEVSAEPVSPTITLEPESLAPQKGGLDAMLDDLEQATSLSPHSHHLDVGAPLHHTELELESAIPSISAIDTAELTEWQGDSILLDEHLADHSRSEEDSILVQAEQIIAIHLLPKSGRPLEGKMVLRLLRKHGLRFGEMSLFHRFEEATGQGPMMFSVLKYTQEGPAGFDLDTMENENFDGLSFFLALPGIRPLQGFDMMMSTAQRLCLDCYSQLFDEEMNQLSEQLKGHYRHQVLDFRPTRL</sequence>
<dbReference type="InterPro" id="IPR036765">
    <property type="entry name" value="ZipA_FtsZ-bd_C_sf"/>
</dbReference>
<evidence type="ECO:0000256" key="4">
    <source>
        <dbReference type="ARBA" id="ARBA00022692"/>
    </source>
</evidence>
<evidence type="ECO:0000256" key="10">
    <source>
        <dbReference type="SAM" id="Phobius"/>
    </source>
</evidence>